<dbReference type="RefSeq" id="WP_305994226.1">
    <property type="nucleotide sequence ID" value="NZ_JAVAMP010000021.1"/>
</dbReference>
<dbReference type="InterPro" id="IPR015421">
    <property type="entry name" value="PyrdxlP-dep_Trfase_major"/>
</dbReference>
<dbReference type="Pfam" id="PF01276">
    <property type="entry name" value="OKR_DC_1"/>
    <property type="match status" value="1"/>
</dbReference>
<organism evidence="9 10">
    <name type="scientific">Chengkuizengella axinellae</name>
    <dbReference type="NCBI Taxonomy" id="3064388"/>
    <lineage>
        <taxon>Bacteria</taxon>
        <taxon>Bacillati</taxon>
        <taxon>Bacillota</taxon>
        <taxon>Bacilli</taxon>
        <taxon>Bacillales</taxon>
        <taxon>Paenibacillaceae</taxon>
        <taxon>Chengkuizengella</taxon>
    </lineage>
</organism>
<gene>
    <name evidence="9" type="ORF">Q5Y73_22775</name>
</gene>
<dbReference type="PANTHER" id="PTHR43277">
    <property type="entry name" value="ARGININE DECARBOXYLASE"/>
    <property type="match status" value="1"/>
</dbReference>
<keyword evidence="3" id="KW-0210">Decarboxylase</keyword>
<feature type="domain" description="Orn/Lys/Arg decarboxylases family 1 pyridoxal-P attachment site" evidence="7">
    <location>
        <begin position="7"/>
        <end position="315"/>
    </location>
</feature>
<evidence type="ECO:0000256" key="6">
    <source>
        <dbReference type="SAM" id="Coils"/>
    </source>
</evidence>
<protein>
    <submittedName>
        <fullName evidence="9">Aminotransferase class I/II-fold pyridoxal phosphate-dependent enzyme</fullName>
    </submittedName>
</protein>
<dbReference type="EMBL" id="JAVAMP010000021">
    <property type="protein sequence ID" value="MDP5276924.1"/>
    <property type="molecule type" value="Genomic_DNA"/>
</dbReference>
<accession>A0ABT9J5Q2</accession>
<evidence type="ECO:0000256" key="1">
    <source>
        <dbReference type="ARBA" id="ARBA00001933"/>
    </source>
</evidence>
<evidence type="ECO:0000256" key="5">
    <source>
        <dbReference type="ARBA" id="ARBA00023239"/>
    </source>
</evidence>
<dbReference type="SUPFAM" id="SSF53383">
    <property type="entry name" value="PLP-dependent transferases"/>
    <property type="match status" value="1"/>
</dbReference>
<keyword evidence="5" id="KW-0456">Lyase</keyword>
<dbReference type="InterPro" id="IPR000310">
    <property type="entry name" value="Orn/Lys/Arg_deCO2ase_major_dom"/>
</dbReference>
<comment type="cofactor">
    <cofactor evidence="1">
        <name>pyridoxal 5'-phosphate</name>
        <dbReference type="ChEBI" id="CHEBI:597326"/>
    </cofactor>
</comment>
<proteinExistence type="inferred from homology"/>
<dbReference type="InterPro" id="IPR008286">
    <property type="entry name" value="Prn/Lys/Arg_de-COase_C"/>
</dbReference>
<dbReference type="Gene3D" id="3.40.640.10">
    <property type="entry name" value="Type I PLP-dependent aspartate aminotransferase-like (Major domain)"/>
    <property type="match status" value="1"/>
</dbReference>
<feature type="domain" description="Orn/Lys/Arg decarboxylase C-terminal" evidence="8">
    <location>
        <begin position="376"/>
        <end position="455"/>
    </location>
</feature>
<evidence type="ECO:0000259" key="7">
    <source>
        <dbReference type="Pfam" id="PF01276"/>
    </source>
</evidence>
<dbReference type="InterPro" id="IPR015424">
    <property type="entry name" value="PyrdxlP-dep_Trfase"/>
</dbReference>
<evidence type="ECO:0000256" key="3">
    <source>
        <dbReference type="ARBA" id="ARBA00022793"/>
    </source>
</evidence>
<dbReference type="Gene3D" id="3.90.105.10">
    <property type="entry name" value="Molybdopterin biosynthesis moea protein, domain 2"/>
    <property type="match status" value="1"/>
</dbReference>
<dbReference type="Proteomes" id="UP001231941">
    <property type="component" value="Unassembled WGS sequence"/>
</dbReference>
<evidence type="ECO:0000259" key="8">
    <source>
        <dbReference type="Pfam" id="PF03711"/>
    </source>
</evidence>
<keyword evidence="10" id="KW-1185">Reference proteome</keyword>
<sequence>MNQHKAPLYDMLKQYHMDNKASFHVPGHKFGRALNKEEQYYFKQIMEIDYTEITGLDDLHDAQGVIEESQELAAHCFGAEESFFLINGSTVGNLAMILSVCERDDLIIVQRNVHKSIINGLILAEAKIVFLPPNLDKNTDLDFGIDEKTLQTTLVQYPNAKAVLLTNPNYFGIGMDLKDIAKLVHQNNIPLLIDEAHGAHYGFHPALPDSALFSGADAVVQSTHKMLTSMTMSGMLHVQGNLIDREKIRHYLTMLQSSSPSYPLMASLDISRRWISTEGRRRISIVQNMITGFKEKMEKLHWFEIVNSTKYTDKKYTQDPFKIIIRDLTTTLSGYELQAEIEKRQCMVEMANPRFVLIVCSVSTQEEDLQKLLDALRDISDEFSLKKKELRENITNSIYETNFTKLNPPMQMKRNITHTEVVNINEALNSMSAEMVIPYPPGIPILYPGEMITSEVLIKIKQFIDSGAYFQGSKELKNNQIKIVK</sequence>
<feature type="coiled-coil region" evidence="6">
    <location>
        <begin position="362"/>
        <end position="393"/>
    </location>
</feature>
<evidence type="ECO:0000313" key="10">
    <source>
        <dbReference type="Proteomes" id="UP001231941"/>
    </source>
</evidence>
<dbReference type="CDD" id="cd00615">
    <property type="entry name" value="Orn_deC_like"/>
    <property type="match status" value="1"/>
</dbReference>
<keyword evidence="9" id="KW-0032">Aminotransferase</keyword>
<comment type="similarity">
    <text evidence="2">Belongs to the Orn/Lys/Arg decarboxylase class-I family.</text>
</comment>
<keyword evidence="6" id="KW-0175">Coiled coil</keyword>
<dbReference type="InterPro" id="IPR052357">
    <property type="entry name" value="Orn_Lys_Arg_decarboxylase-I"/>
</dbReference>
<evidence type="ECO:0000256" key="4">
    <source>
        <dbReference type="ARBA" id="ARBA00022898"/>
    </source>
</evidence>
<dbReference type="GO" id="GO:0008483">
    <property type="term" value="F:transaminase activity"/>
    <property type="evidence" value="ECO:0007669"/>
    <property type="project" value="UniProtKB-KW"/>
</dbReference>
<dbReference type="Pfam" id="PF03711">
    <property type="entry name" value="OKR_DC_1_C"/>
    <property type="match status" value="1"/>
</dbReference>
<comment type="caution">
    <text evidence="9">The sequence shown here is derived from an EMBL/GenBank/DDBJ whole genome shotgun (WGS) entry which is preliminary data.</text>
</comment>
<name>A0ABT9J5Q2_9BACL</name>
<reference evidence="9 10" key="1">
    <citation type="submission" date="2023-08" db="EMBL/GenBank/DDBJ databases">
        <authorList>
            <person name="Park J.-S."/>
        </authorList>
    </citation>
    <scope>NUCLEOTIDE SEQUENCE [LARGE SCALE GENOMIC DNA]</scope>
    <source>
        <strain evidence="9 10">2205SS18-9</strain>
    </source>
</reference>
<dbReference type="PANTHER" id="PTHR43277:SF3">
    <property type="entry name" value="DECARBOXYLASE, PUTATIVE-RELATED"/>
    <property type="match status" value="1"/>
</dbReference>
<evidence type="ECO:0000256" key="2">
    <source>
        <dbReference type="ARBA" id="ARBA00010671"/>
    </source>
</evidence>
<keyword evidence="9" id="KW-0808">Transferase</keyword>
<evidence type="ECO:0000313" key="9">
    <source>
        <dbReference type="EMBL" id="MDP5276924.1"/>
    </source>
</evidence>
<keyword evidence="4" id="KW-0663">Pyridoxal phosphate</keyword>